<proteinExistence type="inferred from homology"/>
<dbReference type="RefSeq" id="WP_114814413.1">
    <property type="nucleotide sequence ID" value="NZ_CP139965.1"/>
</dbReference>
<dbReference type="InterPro" id="IPR014730">
    <property type="entry name" value="ETF_a/b_N"/>
</dbReference>
<keyword evidence="2" id="KW-0813">Transport</keyword>
<evidence type="ECO:0000256" key="1">
    <source>
        <dbReference type="ARBA" id="ARBA00005817"/>
    </source>
</evidence>
<sequence>MRTLVVAETTADHTLPEAVRRLVSAARVRRCPVDVLVLDPAVAAQAALVDGVDGVIQPDTPASANTALANSITPESLAAELAALAPRYSLIVAAHRTLGRNALPRAAALANAAFVADVTGLTDDGHFVRGLYAGSIVATVASTRDTTFATVRTSSFAVAEDRTEPAPIASLEAPPAFAATTLLERNGAEATGIDLANAPIVVSGGRGLASGENMARLGALASRLGAALGASRAAVDAGYAPNAIQVGQTGKTVAPDAYLAFGISGAIQHLAGMKDSKLIVAINKDPDAPIFSFADVGFVGDLFDVVSALERHVDAGDRA</sequence>
<evidence type="ECO:0000256" key="2">
    <source>
        <dbReference type="ARBA" id="ARBA00022982"/>
    </source>
</evidence>
<evidence type="ECO:0000259" key="3">
    <source>
        <dbReference type="SMART" id="SM00893"/>
    </source>
</evidence>
<dbReference type="Gene3D" id="3.40.50.1220">
    <property type="entry name" value="TPP-binding domain"/>
    <property type="match status" value="1"/>
</dbReference>
<dbReference type="PANTHER" id="PTHR43153">
    <property type="entry name" value="ELECTRON TRANSFER FLAVOPROTEIN ALPHA"/>
    <property type="match status" value="1"/>
</dbReference>
<dbReference type="PIRSF" id="PIRSF000089">
    <property type="entry name" value="Electra_flavoP_a"/>
    <property type="match status" value="1"/>
</dbReference>
<evidence type="ECO:0000313" key="5">
    <source>
        <dbReference type="Proteomes" id="UP001325479"/>
    </source>
</evidence>
<feature type="domain" description="Electron transfer flavoprotein alpha/beta-subunit N-terminal" evidence="3">
    <location>
        <begin position="3"/>
        <end position="186"/>
    </location>
</feature>
<name>A0ABZ0WRJ7_9BURK</name>
<organism evidence="4 5">
    <name type="scientific">Paraburkholderia kururiensis</name>
    <dbReference type="NCBI Taxonomy" id="984307"/>
    <lineage>
        <taxon>Bacteria</taxon>
        <taxon>Pseudomonadati</taxon>
        <taxon>Pseudomonadota</taxon>
        <taxon>Betaproteobacteria</taxon>
        <taxon>Burkholderiales</taxon>
        <taxon>Burkholderiaceae</taxon>
        <taxon>Paraburkholderia</taxon>
    </lineage>
</organism>
<dbReference type="SUPFAM" id="SSF52402">
    <property type="entry name" value="Adenine nucleotide alpha hydrolases-like"/>
    <property type="match status" value="1"/>
</dbReference>
<dbReference type="EMBL" id="CP139965">
    <property type="protein sequence ID" value="WQD79866.1"/>
    <property type="molecule type" value="Genomic_DNA"/>
</dbReference>
<dbReference type="SMART" id="SM00893">
    <property type="entry name" value="ETF"/>
    <property type="match status" value="1"/>
</dbReference>
<dbReference type="InterPro" id="IPR029035">
    <property type="entry name" value="DHS-like_NAD/FAD-binding_dom"/>
</dbReference>
<keyword evidence="2" id="KW-0249">Electron transport</keyword>
<dbReference type="Proteomes" id="UP001325479">
    <property type="component" value="Chromosome"/>
</dbReference>
<dbReference type="PANTHER" id="PTHR43153:SF1">
    <property type="entry name" value="ELECTRON TRANSFER FLAVOPROTEIN SUBUNIT ALPHA, MITOCHONDRIAL"/>
    <property type="match status" value="1"/>
</dbReference>
<dbReference type="Pfam" id="PF01012">
    <property type="entry name" value="ETF"/>
    <property type="match status" value="1"/>
</dbReference>
<dbReference type="InterPro" id="IPR014731">
    <property type="entry name" value="ETF_asu_C"/>
</dbReference>
<comment type="similarity">
    <text evidence="1">Belongs to the ETF alpha-subunit/FixB family.</text>
</comment>
<dbReference type="InterPro" id="IPR001308">
    <property type="entry name" value="ETF_a/FixB"/>
</dbReference>
<gene>
    <name evidence="4" type="ORF">U0042_09400</name>
</gene>
<protein>
    <submittedName>
        <fullName evidence="4">FAD-binding protein</fullName>
    </submittedName>
</protein>
<dbReference type="InterPro" id="IPR014729">
    <property type="entry name" value="Rossmann-like_a/b/a_fold"/>
</dbReference>
<evidence type="ECO:0000313" key="4">
    <source>
        <dbReference type="EMBL" id="WQD79866.1"/>
    </source>
</evidence>
<reference evidence="4 5" key="1">
    <citation type="submission" date="2023-12" db="EMBL/GenBank/DDBJ databases">
        <title>Genome sequencing and assembly of bacterial species from a model synthetic community.</title>
        <authorList>
            <person name="Hogle S.L."/>
        </authorList>
    </citation>
    <scope>NUCLEOTIDE SEQUENCE [LARGE SCALE GENOMIC DNA]</scope>
    <source>
        <strain evidence="4 5">HAMBI 2494</strain>
    </source>
</reference>
<accession>A0ABZ0WRJ7</accession>
<keyword evidence="5" id="KW-1185">Reference proteome</keyword>
<dbReference type="Pfam" id="PF00766">
    <property type="entry name" value="ETF_alpha"/>
    <property type="match status" value="1"/>
</dbReference>
<dbReference type="Gene3D" id="3.40.50.620">
    <property type="entry name" value="HUPs"/>
    <property type="match status" value="1"/>
</dbReference>
<dbReference type="SUPFAM" id="SSF52467">
    <property type="entry name" value="DHS-like NAD/FAD-binding domain"/>
    <property type="match status" value="1"/>
</dbReference>